<dbReference type="PIRSF" id="PIRSF039073">
    <property type="entry name" value="BRR2"/>
    <property type="match status" value="1"/>
</dbReference>
<dbReference type="FunFam" id="3.40.50.300:FF:000062">
    <property type="entry name" value="U5 small nuclear ribonucleoprotein helicase"/>
    <property type="match status" value="1"/>
</dbReference>
<dbReference type="SUPFAM" id="SSF52540">
    <property type="entry name" value="P-loop containing nucleoside triphosphate hydrolases"/>
    <property type="match status" value="3"/>
</dbReference>
<dbReference type="Pfam" id="PF18149">
    <property type="entry name" value="Helicase_PWI"/>
    <property type="match status" value="1"/>
</dbReference>
<gene>
    <name evidence="9" type="ORF">PCOS0759_LOCUS3738</name>
</gene>
<dbReference type="InterPro" id="IPR050474">
    <property type="entry name" value="Hel308_SKI2-like"/>
</dbReference>
<dbReference type="SMART" id="SM00490">
    <property type="entry name" value="HELICc"/>
    <property type="match status" value="1"/>
</dbReference>
<dbReference type="SMART" id="SM00487">
    <property type="entry name" value="DEXDc"/>
    <property type="match status" value="2"/>
</dbReference>
<proteinExistence type="predicted"/>
<evidence type="ECO:0000256" key="6">
    <source>
        <dbReference type="SAM" id="MobiDB-lite"/>
    </source>
</evidence>
<dbReference type="InterPro" id="IPR027417">
    <property type="entry name" value="P-loop_NTPase"/>
</dbReference>
<keyword evidence="5" id="KW-0067">ATP-binding</keyword>
<dbReference type="FunFam" id="3.40.50.300:FF:000102">
    <property type="entry name" value="RNA helicase, activating signal cointegrator 1"/>
    <property type="match status" value="1"/>
</dbReference>
<dbReference type="PANTHER" id="PTHR47961:SF4">
    <property type="entry name" value="ACTIVATING SIGNAL COINTEGRATOR 1 COMPLEX SUBUNIT 3"/>
    <property type="match status" value="1"/>
</dbReference>
<dbReference type="Gene3D" id="1.10.150.20">
    <property type="entry name" value="5' to 3' exonuclease, C-terminal subdomain"/>
    <property type="match status" value="2"/>
</dbReference>
<feature type="region of interest" description="Disordered" evidence="6">
    <location>
        <begin position="198"/>
        <end position="217"/>
    </location>
</feature>
<dbReference type="Pfam" id="PF02889">
    <property type="entry name" value="Sec63"/>
    <property type="match status" value="2"/>
</dbReference>
<dbReference type="GO" id="GO:0003676">
    <property type="term" value="F:nucleic acid binding"/>
    <property type="evidence" value="ECO:0007669"/>
    <property type="project" value="InterPro"/>
</dbReference>
<dbReference type="InterPro" id="IPR036388">
    <property type="entry name" value="WH-like_DNA-bd_sf"/>
</dbReference>
<dbReference type="Gene3D" id="1.10.3380.10">
    <property type="entry name" value="Sec63 N-terminal domain-like domain"/>
    <property type="match status" value="2"/>
</dbReference>
<organism evidence="9">
    <name type="scientific">Percolomonas cosmopolitus</name>
    <dbReference type="NCBI Taxonomy" id="63605"/>
    <lineage>
        <taxon>Eukaryota</taxon>
        <taxon>Discoba</taxon>
        <taxon>Heterolobosea</taxon>
        <taxon>Tetramitia</taxon>
        <taxon>Eutetramitia</taxon>
        <taxon>Percolomonadidae</taxon>
        <taxon>Percolomonas</taxon>
    </lineage>
</organism>
<dbReference type="PROSITE" id="PS51192">
    <property type="entry name" value="HELICASE_ATP_BIND_1"/>
    <property type="match status" value="2"/>
</dbReference>
<dbReference type="SUPFAM" id="SSF158702">
    <property type="entry name" value="Sec63 N-terminal domain-like"/>
    <property type="match status" value="2"/>
</dbReference>
<dbReference type="SMART" id="SM00973">
    <property type="entry name" value="Sec63"/>
    <property type="match status" value="2"/>
</dbReference>
<dbReference type="FunFam" id="1.10.10.10:FF:000012">
    <property type="entry name" value="U5 small nuclear ribonucleoprotein helicase"/>
    <property type="match status" value="1"/>
</dbReference>
<dbReference type="PROSITE" id="PS51194">
    <property type="entry name" value="HELICASE_CTER"/>
    <property type="match status" value="1"/>
</dbReference>
<dbReference type="FunFam" id="1.10.3380.10:FF:000001">
    <property type="entry name" value="U5 small nuclear ribonucleoprotein helicase"/>
    <property type="match status" value="1"/>
</dbReference>
<dbReference type="InterPro" id="IPR014756">
    <property type="entry name" value="Ig_E-set"/>
</dbReference>
<dbReference type="GO" id="GO:0005524">
    <property type="term" value="F:ATP binding"/>
    <property type="evidence" value="ECO:0007669"/>
    <property type="project" value="UniProtKB-KW"/>
</dbReference>
<evidence type="ECO:0000256" key="1">
    <source>
        <dbReference type="ARBA" id="ARBA00022737"/>
    </source>
</evidence>
<dbReference type="InterPro" id="IPR014001">
    <property type="entry name" value="Helicase_ATP-bd"/>
</dbReference>
<keyword evidence="2" id="KW-0547">Nucleotide-binding</keyword>
<dbReference type="GO" id="GO:0004386">
    <property type="term" value="F:helicase activity"/>
    <property type="evidence" value="ECO:0007669"/>
    <property type="project" value="UniProtKB-KW"/>
</dbReference>
<dbReference type="Pfam" id="PF23445">
    <property type="entry name" value="WHD_SNRNP200"/>
    <property type="match status" value="2"/>
</dbReference>
<feature type="compositionally biased region" description="Basic and acidic residues" evidence="6">
    <location>
        <begin position="65"/>
        <end position="88"/>
    </location>
</feature>
<dbReference type="FunFam" id="2.60.40.150:FF:000004">
    <property type="entry name" value="RNA helicase, activating signal cointegrator 1"/>
    <property type="match status" value="1"/>
</dbReference>
<dbReference type="InterPro" id="IPR011545">
    <property type="entry name" value="DEAD/DEAH_box_helicase_dom"/>
</dbReference>
<dbReference type="InterPro" id="IPR004179">
    <property type="entry name" value="Sec63-dom"/>
</dbReference>
<protein>
    <recommendedName>
        <fullName evidence="10">RNA helicase</fullName>
    </recommendedName>
</protein>
<dbReference type="Pfam" id="PF00270">
    <property type="entry name" value="DEAD"/>
    <property type="match status" value="2"/>
</dbReference>
<dbReference type="FunFam" id="1.10.150.20:FF:000004">
    <property type="entry name" value="U5 small nuclear ribonucleoprotein helicase"/>
    <property type="match status" value="1"/>
</dbReference>
<dbReference type="InterPro" id="IPR036390">
    <property type="entry name" value="WH_DNA-bd_sf"/>
</dbReference>
<dbReference type="PANTHER" id="PTHR47961">
    <property type="entry name" value="DNA POLYMERASE THETA, PUTATIVE (AFU_ORTHOLOGUE AFUA_1G05260)-RELATED"/>
    <property type="match status" value="1"/>
</dbReference>
<sequence length="2152" mass="243651">MPRKTSNDDTGGPRFTNYEYKGNSSVVLFSEKSRGGARENQDAGGVPIDEVQSLVGKMGFRFGDRHEARKPPKIHENIKAMHENDVSKKSKKRTPAPLKNSASSTDILATNVYQSTHYQPKLESTTIVYEGLLAFVEPYISSAADEELLRDAVDEILITLKDDSLTDPERKQVLSEFLPGIDTDAFHKLVQLGRSITDYTPPDEGDQGMRTSRNAPDSGVSLIFQEEENSETAMSQYVVDTESDEEAEESRTDMDTLKRAILTKEEQERDEMYVNALDIDDLWLQSQLAQVVGDLKKEETANGVVEALSAEDLNDQLAENELMRLLNFENFPLIHKLIYNRWKIVYSIQLKRASTADERRAILSKMRRDPALRLIINELHDVKQGASVESIDAMDTTEDAPISLENRLVIDLNNLQFESGSHFMSNDKVRLPPSAKHEKFKTYEQVHIPAPPAPELKKGEKKVSLKNCPGWIHPAFPGVSAFNRMQSAVYESALMDSHNMLVCAPTGAGKTNAAVLCMLHEIGQHLNQQKDDSGNYTLKDSDFKIVYVAPMKALVHEVMGNLKERLTTTYGVTVAELTGDSSMTQYQLSETHVIVTTPEKWDIVTRKSNDRSLLDQVRLLIIDEIHLLHDDRGPVLESIVARTIRHQEMTNEHVRIVGISATLPNYVDVATFLRVEEAGLFHFSNAYRPVPLHQTYIGVTQRKALQRMHVMNELAYEKVIEKVPEKQCIVFVHTRKDTAKTAEAIRDIAVKNDTLSKFFQSQNDPSLQILRDTAKEIKDPELKQLLPYGFGIHHAGLTKSDRAWVEDLMADKHIKVLCSTATLAWGVNLPATLVVIKGTQVYNPEKGAWEELSALDVMQMMGRAGRPQYDSVGYGTIITTQMELQYYLSLLNEQLPIESQMIKRLPDILNAEIALGSIQHIDDAIAWLGYTYLYVRMVRNPELYGVTQKEIDSDEYLFQRRTDLANTAASLLHEHGLVIFDKKTGALETTDLGRIASHFYISHPSIATYNQHLNPNMNVIDVLRLFSMSEEFKYLVVRRNEKVELQKLLNSVPIPIKESVDEPIAKANALLQAYISRLSLEGFSIASDLVYITQSASRLIRALFEIALSRGWSQVSGILLDLAKMVDNRMWKTQTPLRQFKGIPQKIISSLERTDIPFDRLANLSIPELGELVNDPKSGTRLKAAIHQFPRLDFSAHMQPITRSMMKIDLTITSAFEYNEQIHGPAQRFWVIVDDVNEEQIIHYEPFVLYKRFAQEEEHYLSFTVSLFDPLPPQYFIKIISDRWIGSHTVLPLSFRKVILPAKFAPPTELEDMPPVPVSALNNKAMEIYYQETFNMTHFGAIHSQIFSALFNTNENCLIAAPSGSENIISAEIAMISLLNTQSDAKIVYIAPNDEIADKQLSRWSDSFAEVLGIPIFKLNGQTQADVAKLNQGRIIVSTPKHWDVLSRQWRTQQGLQQIDLFIADELQFIGGTEGPIIEVIVSRMRFIASQIEKQTRIIGLSTSVADAQELGEWLGASIKKETLFNFAPDTRPVRLNVTIQGFQTYNYQGRILSMYKSTYAALKDNASNNSVVFVGSAQSARTMAVEFASSVSSELNPRLFLHISEEELEESTQDIENSVLRHTLKYGVGFIFEGMAAEDRAIVEGLYNAKAFSIMVCHYKLCWGVTLKSKCVVLMGTQHYDAVEHRHVNYSITDLVQMVGIASPRGETDAQCHILCHAPKKEYYKKFLLNPYPVESHLDHFLADHFNAEIVNGTIKSMQQCIDYLTWTFLYRRIRKNPNYYNLQGTTNTHISEFLSELVENTLTELEEANCIELAEEEINALNLGKIAAYYNVKYTTIDLFSNSVQQNTKMQGILAILCAASEFDSIPIREGEENLLRRYAAHVPLKLTSTRFTEPATKVNILLQCHFSRIRMNALLEKDKRVVMRECSSLIKALADVISTHSWLAPSLVTMDLSQMVHQAMWDKDADLLQLPYFDIALGQKFSQHDVDTVFDLIEMDDAQRSQILQFTPEQMQDLAKALNRFPNIEVEYAIENADNIVAGGAVQLYVEFHVDEEDEEILSTPIHAPFFPEEKYDEWWLLVCDTKSNHVYSIRRLPIRKSFARRIQFPAPSAPGATELKLMLMNDSIRGADQEFSLNLNVGEAEDGMEDEE</sequence>
<feature type="domain" description="Helicase ATP-binding" evidence="7">
    <location>
        <begin position="1348"/>
        <end position="1523"/>
    </location>
</feature>
<dbReference type="Gene3D" id="1.10.10.10">
    <property type="entry name" value="Winged helix-like DNA-binding domain superfamily/Winged helix DNA-binding domain"/>
    <property type="match status" value="2"/>
</dbReference>
<evidence type="ECO:0000256" key="4">
    <source>
        <dbReference type="ARBA" id="ARBA00022806"/>
    </source>
</evidence>
<keyword evidence="3" id="KW-0378">Hydrolase</keyword>
<name>A0A7S1KPB1_9EUKA</name>
<dbReference type="GO" id="GO:0006397">
    <property type="term" value="P:mRNA processing"/>
    <property type="evidence" value="ECO:0007669"/>
    <property type="project" value="UniProtKB-ARBA"/>
</dbReference>
<evidence type="ECO:0000256" key="3">
    <source>
        <dbReference type="ARBA" id="ARBA00022801"/>
    </source>
</evidence>
<evidence type="ECO:0000259" key="8">
    <source>
        <dbReference type="PROSITE" id="PS51194"/>
    </source>
</evidence>
<dbReference type="InterPro" id="IPR001650">
    <property type="entry name" value="Helicase_C-like"/>
</dbReference>
<feature type="domain" description="Helicase ATP-binding" evidence="7">
    <location>
        <begin position="491"/>
        <end position="681"/>
    </location>
</feature>
<evidence type="ECO:0000313" key="9">
    <source>
        <dbReference type="EMBL" id="CAD9080498.1"/>
    </source>
</evidence>
<feature type="region of interest" description="Disordered" evidence="6">
    <location>
        <begin position="65"/>
        <end position="102"/>
    </location>
</feature>
<dbReference type="FunFam" id="1.10.3380.10:FF:000002">
    <property type="entry name" value="Activating signal cointegrator 1 complex subunit 3"/>
    <property type="match status" value="1"/>
</dbReference>
<dbReference type="SUPFAM" id="SSF46785">
    <property type="entry name" value="Winged helix' DNA-binding domain"/>
    <property type="match status" value="2"/>
</dbReference>
<feature type="domain" description="Helicase C-terminal" evidence="8">
    <location>
        <begin position="715"/>
        <end position="929"/>
    </location>
</feature>
<dbReference type="GO" id="GO:0016787">
    <property type="term" value="F:hydrolase activity"/>
    <property type="evidence" value="ECO:0007669"/>
    <property type="project" value="UniProtKB-KW"/>
</dbReference>
<dbReference type="CDD" id="cd18795">
    <property type="entry name" value="SF2_C_Ski2"/>
    <property type="match status" value="1"/>
</dbReference>
<dbReference type="InterPro" id="IPR041094">
    <property type="entry name" value="Brr2_helicase_PWI"/>
</dbReference>
<evidence type="ECO:0008006" key="10">
    <source>
        <dbReference type="Google" id="ProtNLM"/>
    </source>
</evidence>
<dbReference type="InterPro" id="IPR035892">
    <property type="entry name" value="C2_domain_sf"/>
</dbReference>
<dbReference type="EMBL" id="HBGD01004501">
    <property type="protein sequence ID" value="CAD9080498.1"/>
    <property type="molecule type" value="Transcribed_RNA"/>
</dbReference>
<evidence type="ECO:0000259" key="7">
    <source>
        <dbReference type="PROSITE" id="PS51192"/>
    </source>
</evidence>
<accession>A0A7S1KPB1</accession>
<dbReference type="GO" id="GO:0032991">
    <property type="term" value="C:protein-containing complex"/>
    <property type="evidence" value="ECO:0007669"/>
    <property type="project" value="UniProtKB-ARBA"/>
</dbReference>
<dbReference type="InterPro" id="IPR057842">
    <property type="entry name" value="WH_MER3"/>
</dbReference>
<reference evidence="9" key="1">
    <citation type="submission" date="2021-01" db="EMBL/GenBank/DDBJ databases">
        <authorList>
            <person name="Corre E."/>
            <person name="Pelletier E."/>
            <person name="Niang G."/>
            <person name="Scheremetjew M."/>
            <person name="Finn R."/>
            <person name="Kale V."/>
            <person name="Holt S."/>
            <person name="Cochrane G."/>
            <person name="Meng A."/>
            <person name="Brown T."/>
            <person name="Cohen L."/>
        </authorList>
    </citation>
    <scope>NUCLEOTIDE SEQUENCE</scope>
    <source>
        <strain evidence="9">WS</strain>
    </source>
</reference>
<dbReference type="Gene3D" id="2.60.40.150">
    <property type="entry name" value="C2 domain"/>
    <property type="match status" value="2"/>
</dbReference>
<dbReference type="Gene3D" id="3.40.50.300">
    <property type="entry name" value="P-loop containing nucleotide triphosphate hydrolases"/>
    <property type="match status" value="4"/>
</dbReference>
<dbReference type="SUPFAM" id="SSF81296">
    <property type="entry name" value="E set domains"/>
    <property type="match status" value="1"/>
</dbReference>
<keyword evidence="4" id="KW-0347">Helicase</keyword>
<dbReference type="GO" id="GO:0005634">
    <property type="term" value="C:nucleus"/>
    <property type="evidence" value="ECO:0007669"/>
    <property type="project" value="TreeGrafter"/>
</dbReference>
<keyword evidence="1" id="KW-0677">Repeat</keyword>
<dbReference type="FunFam" id="1.10.10.10:FF:000024">
    <property type="entry name" value="U5 small nuclear ribonucleoprotein helicase"/>
    <property type="match status" value="1"/>
</dbReference>
<evidence type="ECO:0000256" key="2">
    <source>
        <dbReference type="ARBA" id="ARBA00022741"/>
    </source>
</evidence>
<evidence type="ECO:0000256" key="5">
    <source>
        <dbReference type="ARBA" id="ARBA00022840"/>
    </source>
</evidence>
<dbReference type="Pfam" id="PF00271">
    <property type="entry name" value="Helicase_C"/>
    <property type="match status" value="1"/>
</dbReference>